<keyword evidence="1" id="KW-0249">Electron transport</keyword>
<organism evidence="3 4">
    <name type="scientific">Paraburkholderia bengalensis</name>
    <dbReference type="NCBI Taxonomy" id="2747562"/>
    <lineage>
        <taxon>Bacteria</taxon>
        <taxon>Pseudomonadati</taxon>
        <taxon>Pseudomonadota</taxon>
        <taxon>Betaproteobacteria</taxon>
        <taxon>Burkholderiales</taxon>
        <taxon>Burkholderiaceae</taxon>
        <taxon>Paraburkholderia</taxon>
    </lineage>
</organism>
<keyword evidence="1" id="KW-0285">Flavoprotein</keyword>
<dbReference type="InterPro" id="IPR040156">
    <property type="entry name" value="ETF-QO"/>
</dbReference>
<feature type="domain" description="FAD/NAD(P)-binding" evidence="2">
    <location>
        <begin position="18"/>
        <end position="41"/>
    </location>
</feature>
<dbReference type="EC" id="1.5.5.1" evidence="1"/>
<dbReference type="Proteomes" id="UP001386437">
    <property type="component" value="Unassembled WGS sequence"/>
</dbReference>
<dbReference type="EMBL" id="JACFYJ010000085">
    <property type="protein sequence ID" value="MEI6001824.1"/>
    <property type="molecule type" value="Genomic_DNA"/>
</dbReference>
<keyword evidence="1" id="KW-0830">Ubiquinone</keyword>
<comment type="caution">
    <text evidence="3">The sequence shown here is derived from an EMBL/GenBank/DDBJ whole genome shotgun (WGS) entry which is preliminary data.</text>
</comment>
<gene>
    <name evidence="3" type="ORF">H3V53_33130</name>
</gene>
<dbReference type="InterPro" id="IPR036188">
    <property type="entry name" value="FAD/NAD-bd_sf"/>
</dbReference>
<keyword evidence="1" id="KW-0274">FAD</keyword>
<sequence length="47" mass="5050">MTDAKWVEQYGPRESMEYDVVIVGGGPAGLSAAIRLKQRAAEKGAEI</sequence>
<dbReference type="Gene3D" id="3.50.50.60">
    <property type="entry name" value="FAD/NAD(P)-binding domain"/>
    <property type="match status" value="1"/>
</dbReference>
<evidence type="ECO:0000259" key="2">
    <source>
        <dbReference type="Pfam" id="PF07992"/>
    </source>
</evidence>
<reference evidence="3 4" key="1">
    <citation type="journal article" date="2022" name="Arch. Microbiol.">
        <title>Paraburkholderia bengalensis sp. nov. isolated from roots of Oryza sativa, IR64.</title>
        <authorList>
            <person name="Nag P."/>
            <person name="Mondal N."/>
            <person name="Sarkar J."/>
            <person name="Das S."/>
        </authorList>
    </citation>
    <scope>NUCLEOTIDE SEQUENCE [LARGE SCALE GENOMIC DNA]</scope>
    <source>
        <strain evidence="3 4">IR64_4_BI</strain>
    </source>
</reference>
<accession>A0ABU8J1L7</accession>
<dbReference type="Pfam" id="PF07992">
    <property type="entry name" value="Pyr_redox_2"/>
    <property type="match status" value="1"/>
</dbReference>
<dbReference type="SUPFAM" id="SSF51905">
    <property type="entry name" value="FAD/NAD(P)-binding domain"/>
    <property type="match status" value="1"/>
</dbReference>
<comment type="cofactor">
    <cofactor evidence="1">
        <name>FAD</name>
        <dbReference type="ChEBI" id="CHEBI:57692"/>
    </cofactor>
</comment>
<keyword evidence="1" id="KW-0408">Iron</keyword>
<keyword evidence="1" id="KW-0560">Oxidoreductase</keyword>
<keyword evidence="1" id="KW-0479">Metal-binding</keyword>
<dbReference type="InterPro" id="IPR023753">
    <property type="entry name" value="FAD/NAD-binding_dom"/>
</dbReference>
<protein>
    <recommendedName>
        <fullName evidence="1">Electron transfer flavoprotein-ubiquinone oxidoreductase</fullName>
        <shortName evidence="1">ETF-QO</shortName>
        <ecNumber evidence="1">1.5.5.1</ecNumber>
    </recommendedName>
</protein>
<evidence type="ECO:0000313" key="3">
    <source>
        <dbReference type="EMBL" id="MEI6001824.1"/>
    </source>
</evidence>
<proteinExistence type="predicted"/>
<comment type="cofactor">
    <cofactor evidence="1">
        <name>[4Fe-4S] cluster</name>
        <dbReference type="ChEBI" id="CHEBI:49883"/>
    </cofactor>
    <text evidence="1">Binds 1 [4Fe-4S] cluster.</text>
</comment>
<dbReference type="RefSeq" id="WP_336601504.1">
    <property type="nucleotide sequence ID" value="NZ_JACFYJ010000085.1"/>
</dbReference>
<keyword evidence="1" id="KW-0411">Iron-sulfur</keyword>
<evidence type="ECO:0000256" key="1">
    <source>
        <dbReference type="RuleBase" id="RU366068"/>
    </source>
</evidence>
<evidence type="ECO:0000313" key="4">
    <source>
        <dbReference type="Proteomes" id="UP001386437"/>
    </source>
</evidence>
<keyword evidence="4" id="KW-1185">Reference proteome</keyword>
<comment type="catalytic activity">
    <reaction evidence="1">
        <text>a ubiquinone + reduced [electron-transfer flavoprotein] = a ubiquinol + oxidized [electron-transfer flavoprotein] + H(+)</text>
        <dbReference type="Rhea" id="RHEA:24052"/>
        <dbReference type="Rhea" id="RHEA-COMP:9565"/>
        <dbReference type="Rhea" id="RHEA-COMP:9566"/>
        <dbReference type="Rhea" id="RHEA-COMP:10685"/>
        <dbReference type="Rhea" id="RHEA-COMP:10686"/>
        <dbReference type="ChEBI" id="CHEBI:15378"/>
        <dbReference type="ChEBI" id="CHEBI:16389"/>
        <dbReference type="ChEBI" id="CHEBI:17976"/>
        <dbReference type="ChEBI" id="CHEBI:57692"/>
        <dbReference type="ChEBI" id="CHEBI:58307"/>
        <dbReference type="EC" id="1.5.5.1"/>
    </reaction>
</comment>
<dbReference type="PANTHER" id="PTHR10617">
    <property type="entry name" value="ELECTRON TRANSFER FLAVOPROTEIN-UBIQUINONE OXIDOREDUCTASE"/>
    <property type="match status" value="1"/>
</dbReference>
<dbReference type="PANTHER" id="PTHR10617:SF107">
    <property type="entry name" value="ELECTRON TRANSFER FLAVOPROTEIN-UBIQUINONE OXIDOREDUCTASE, MITOCHONDRIAL"/>
    <property type="match status" value="1"/>
</dbReference>
<feature type="non-terminal residue" evidence="3">
    <location>
        <position position="47"/>
    </location>
</feature>
<name>A0ABU8J1L7_9BURK</name>
<comment type="function">
    <text evidence="1">Accepts electrons from ETF and reduces ubiquinone.</text>
</comment>
<keyword evidence="1" id="KW-0813">Transport</keyword>